<gene>
    <name evidence="9" type="primary">phnE</name>
    <name evidence="9" type="ORF">DNH61_04345</name>
</gene>
<comment type="subcellular location">
    <subcellularLocation>
        <location evidence="1 7">Cell membrane</location>
        <topology evidence="1 7">Multi-pass membrane protein</topology>
    </subcellularLocation>
</comment>
<organism evidence="9 10">
    <name type="scientific">Paenibacillus sambharensis</name>
    <dbReference type="NCBI Taxonomy" id="1803190"/>
    <lineage>
        <taxon>Bacteria</taxon>
        <taxon>Bacillati</taxon>
        <taxon>Bacillota</taxon>
        <taxon>Bacilli</taxon>
        <taxon>Bacillales</taxon>
        <taxon>Paenibacillaceae</taxon>
        <taxon>Paenibacillus</taxon>
    </lineage>
</organism>
<accession>A0A2W1LQK3</accession>
<dbReference type="Gene3D" id="1.10.3720.10">
    <property type="entry name" value="MetI-like"/>
    <property type="match status" value="1"/>
</dbReference>
<evidence type="ECO:0000313" key="9">
    <source>
        <dbReference type="EMBL" id="PZD97125.1"/>
    </source>
</evidence>
<dbReference type="PROSITE" id="PS50928">
    <property type="entry name" value="ABC_TM1"/>
    <property type="match status" value="1"/>
</dbReference>
<evidence type="ECO:0000259" key="8">
    <source>
        <dbReference type="PROSITE" id="PS50928"/>
    </source>
</evidence>
<dbReference type="SUPFAM" id="SSF161098">
    <property type="entry name" value="MetI-like"/>
    <property type="match status" value="1"/>
</dbReference>
<dbReference type="PANTHER" id="PTHR30043:SF1">
    <property type="entry name" value="ABC TRANSPORT SYSTEM PERMEASE PROTEIN P69"/>
    <property type="match status" value="1"/>
</dbReference>
<feature type="domain" description="ABC transmembrane type-1" evidence="8">
    <location>
        <begin position="76"/>
        <end position="259"/>
    </location>
</feature>
<keyword evidence="6 7" id="KW-0472">Membrane</keyword>
<dbReference type="AlphaFoldDB" id="A0A2W1LQK3"/>
<evidence type="ECO:0000256" key="7">
    <source>
        <dbReference type="RuleBase" id="RU363032"/>
    </source>
</evidence>
<dbReference type="CDD" id="cd06261">
    <property type="entry name" value="TM_PBP2"/>
    <property type="match status" value="1"/>
</dbReference>
<feature type="transmembrane region" description="Helical" evidence="7">
    <location>
        <begin position="114"/>
        <end position="138"/>
    </location>
</feature>
<evidence type="ECO:0000313" key="10">
    <source>
        <dbReference type="Proteomes" id="UP000249522"/>
    </source>
</evidence>
<keyword evidence="4 7" id="KW-0812">Transmembrane</keyword>
<evidence type="ECO:0000256" key="5">
    <source>
        <dbReference type="ARBA" id="ARBA00022989"/>
    </source>
</evidence>
<evidence type="ECO:0000256" key="6">
    <source>
        <dbReference type="ARBA" id="ARBA00023136"/>
    </source>
</evidence>
<protein>
    <submittedName>
        <fullName evidence="9">Phosphonate ABC transporter, permease protein PhnE</fullName>
    </submittedName>
</protein>
<feature type="transmembrane region" description="Helical" evidence="7">
    <location>
        <begin position="21"/>
        <end position="41"/>
    </location>
</feature>
<dbReference type="RefSeq" id="WP_111145453.1">
    <property type="nucleotide sequence ID" value="NZ_QKRB01000031.1"/>
</dbReference>
<dbReference type="InterPro" id="IPR005769">
    <property type="entry name" value="PhnE/PtxC"/>
</dbReference>
<feature type="transmembrane region" description="Helical" evidence="7">
    <location>
        <begin position="209"/>
        <end position="229"/>
    </location>
</feature>
<dbReference type="InterPro" id="IPR035906">
    <property type="entry name" value="MetI-like_sf"/>
</dbReference>
<feature type="transmembrane region" description="Helical" evidence="7">
    <location>
        <begin position="80"/>
        <end position="102"/>
    </location>
</feature>
<dbReference type="OrthoDB" id="358217at2"/>
<feature type="transmembrane region" description="Helical" evidence="7">
    <location>
        <begin position="144"/>
        <end position="162"/>
    </location>
</feature>
<comment type="similarity">
    <text evidence="7">Belongs to the binding-protein-dependent transport system permease family.</text>
</comment>
<evidence type="ECO:0000256" key="4">
    <source>
        <dbReference type="ARBA" id="ARBA00022692"/>
    </source>
</evidence>
<dbReference type="EMBL" id="QKRB01000031">
    <property type="protein sequence ID" value="PZD97125.1"/>
    <property type="molecule type" value="Genomic_DNA"/>
</dbReference>
<comment type="caution">
    <text evidence="9">The sequence shown here is derived from an EMBL/GenBank/DDBJ whole genome shotgun (WGS) entry which is preliminary data.</text>
</comment>
<evidence type="ECO:0000256" key="1">
    <source>
        <dbReference type="ARBA" id="ARBA00004651"/>
    </source>
</evidence>
<keyword evidence="3" id="KW-1003">Cell membrane</keyword>
<reference evidence="9 10" key="1">
    <citation type="submission" date="2018-06" db="EMBL/GenBank/DDBJ databases">
        <title>Paenibacillus imtechensis sp. nov.</title>
        <authorList>
            <person name="Pinnaka A.K."/>
            <person name="Singh H."/>
            <person name="Kaur M."/>
        </authorList>
    </citation>
    <scope>NUCLEOTIDE SEQUENCE [LARGE SCALE GENOMIC DNA]</scope>
    <source>
        <strain evidence="9 10">SMB1</strain>
    </source>
</reference>
<keyword evidence="5 7" id="KW-1133">Transmembrane helix</keyword>
<sequence>MLKLTVIPGGAQARRKRRAKQWAAAAALLLLTVLSLVYIRFDAAEFILGIPTFLRFLFSDFLPPDPANLQGYIKPVADTFIYAVIATFCSSVLGVCLALLMARTTTPHPLVRTVLRGLISFLRNIPFLAWASLLVVIFGVGTTAGLIALIVFGCGFLARLYAESIEELDQDSMEALESCGATYGQRIKHAIIPQFLPAFYSWTLFMFEINIRASAVLGLVGAGGIGALIKQTMDLFQYGKTSMVIAIMVAMILLVELMTSRIRRRLI</sequence>
<feature type="transmembrane region" description="Helical" evidence="7">
    <location>
        <begin position="235"/>
        <end position="255"/>
    </location>
</feature>
<keyword evidence="2 7" id="KW-0813">Transport</keyword>
<dbReference type="Pfam" id="PF00528">
    <property type="entry name" value="BPD_transp_1"/>
    <property type="match status" value="1"/>
</dbReference>
<proteinExistence type="inferred from homology"/>
<dbReference type="PANTHER" id="PTHR30043">
    <property type="entry name" value="PHOSPHONATES TRANSPORT SYSTEM PERMEASE PROTEIN"/>
    <property type="match status" value="1"/>
</dbReference>
<dbReference type="GO" id="GO:0015416">
    <property type="term" value="F:ABC-type phosphonate transporter activity"/>
    <property type="evidence" value="ECO:0007669"/>
    <property type="project" value="InterPro"/>
</dbReference>
<evidence type="ECO:0000256" key="2">
    <source>
        <dbReference type="ARBA" id="ARBA00022448"/>
    </source>
</evidence>
<name>A0A2W1LQK3_9BACL</name>
<dbReference type="InterPro" id="IPR000515">
    <property type="entry name" value="MetI-like"/>
</dbReference>
<dbReference type="GO" id="GO:0005886">
    <property type="term" value="C:plasma membrane"/>
    <property type="evidence" value="ECO:0007669"/>
    <property type="project" value="UniProtKB-SubCell"/>
</dbReference>
<dbReference type="Proteomes" id="UP000249522">
    <property type="component" value="Unassembled WGS sequence"/>
</dbReference>
<dbReference type="NCBIfam" id="TIGR01097">
    <property type="entry name" value="PhnE"/>
    <property type="match status" value="1"/>
</dbReference>
<keyword evidence="10" id="KW-1185">Reference proteome</keyword>
<evidence type="ECO:0000256" key="3">
    <source>
        <dbReference type="ARBA" id="ARBA00022475"/>
    </source>
</evidence>